<organism evidence="2 3">
    <name type="scientific">Porites evermanni</name>
    <dbReference type="NCBI Taxonomy" id="104178"/>
    <lineage>
        <taxon>Eukaryota</taxon>
        <taxon>Metazoa</taxon>
        <taxon>Cnidaria</taxon>
        <taxon>Anthozoa</taxon>
        <taxon>Hexacorallia</taxon>
        <taxon>Scleractinia</taxon>
        <taxon>Fungiina</taxon>
        <taxon>Poritidae</taxon>
        <taxon>Porites</taxon>
    </lineage>
</organism>
<proteinExistence type="predicted"/>
<comment type="caution">
    <text evidence="2">The sequence shown here is derived from an EMBL/GenBank/DDBJ whole genome shotgun (WGS) entry which is preliminary data.</text>
</comment>
<evidence type="ECO:0000313" key="3">
    <source>
        <dbReference type="Proteomes" id="UP001159427"/>
    </source>
</evidence>
<keyword evidence="1" id="KW-1133">Transmembrane helix</keyword>
<feature type="transmembrane region" description="Helical" evidence="1">
    <location>
        <begin position="164"/>
        <end position="186"/>
    </location>
</feature>
<feature type="transmembrane region" description="Helical" evidence="1">
    <location>
        <begin position="89"/>
        <end position="110"/>
    </location>
</feature>
<name>A0ABN8M5B4_9CNID</name>
<keyword evidence="1" id="KW-0472">Membrane</keyword>
<feature type="transmembrane region" description="Helical" evidence="1">
    <location>
        <begin position="58"/>
        <end position="77"/>
    </location>
</feature>
<evidence type="ECO:0000313" key="2">
    <source>
        <dbReference type="EMBL" id="CAH3024813.1"/>
    </source>
</evidence>
<reference evidence="2 3" key="1">
    <citation type="submission" date="2022-05" db="EMBL/GenBank/DDBJ databases">
        <authorList>
            <consortium name="Genoscope - CEA"/>
            <person name="William W."/>
        </authorList>
    </citation>
    <scope>NUCLEOTIDE SEQUENCE [LARGE SCALE GENOMIC DNA]</scope>
</reference>
<dbReference type="Proteomes" id="UP001159427">
    <property type="component" value="Unassembled WGS sequence"/>
</dbReference>
<keyword evidence="3" id="KW-1185">Reference proteome</keyword>
<accession>A0ABN8M5B4</accession>
<protein>
    <submittedName>
        <fullName evidence="2">Uncharacterized protein</fullName>
    </submittedName>
</protein>
<dbReference type="EMBL" id="CALNXI010000322">
    <property type="protein sequence ID" value="CAH3024813.1"/>
    <property type="molecule type" value="Genomic_DNA"/>
</dbReference>
<keyword evidence="1" id="KW-0812">Transmembrane</keyword>
<gene>
    <name evidence="2" type="ORF">PEVE_00024140</name>
</gene>
<evidence type="ECO:0000256" key="1">
    <source>
        <dbReference type="SAM" id="Phobius"/>
    </source>
</evidence>
<sequence>MVLLCVVCSIFSFLWVIRMSFTLFFFVPAMVCLANETNTETCGNKVLTQDVKDKVNMAGTFVEDGSSFLAILLIFCWDKFNVINLLLIAPRLPVFWFWIGLFCIGTLSTINMDFDSNKWDWLGASLILENATLIVLSLALKFIDKSTVKTWIERRVSNQHCVKFIYYLYILTLWMYLLRNLSLLFYDMAVFAKKIDRHAGSKQIDNIMKIGDIAIRGSFVQFYYATIFRNPNLSTVCKEHSGTPDNIFPIDASVSADQRQALVAWEPYIS</sequence>
<feature type="transmembrane region" description="Helical" evidence="1">
    <location>
        <begin position="122"/>
        <end position="143"/>
    </location>
</feature>